<dbReference type="Gene3D" id="2.170.130.10">
    <property type="entry name" value="TonB-dependent receptor, plug domain"/>
    <property type="match status" value="1"/>
</dbReference>
<evidence type="ECO:0008006" key="18">
    <source>
        <dbReference type="Google" id="ProtNLM"/>
    </source>
</evidence>
<proteinExistence type="inferred from homology"/>
<evidence type="ECO:0000256" key="3">
    <source>
        <dbReference type="ARBA" id="ARBA00022452"/>
    </source>
</evidence>
<evidence type="ECO:0000256" key="9">
    <source>
        <dbReference type="ARBA" id="ARBA00023077"/>
    </source>
</evidence>
<dbReference type="InterPro" id="IPR012910">
    <property type="entry name" value="Plug_dom"/>
</dbReference>
<comment type="similarity">
    <text evidence="12 13">Belongs to the TonB-dependent receptor family.</text>
</comment>
<evidence type="ECO:0000256" key="1">
    <source>
        <dbReference type="ARBA" id="ARBA00004571"/>
    </source>
</evidence>
<dbReference type="Pfam" id="PF00593">
    <property type="entry name" value="TonB_dep_Rec_b-barrel"/>
    <property type="match status" value="1"/>
</dbReference>
<keyword evidence="10 12" id="KW-0472">Membrane</keyword>
<keyword evidence="4" id="KW-0410">Iron transport</keyword>
<keyword evidence="9 13" id="KW-0798">TonB box</keyword>
<evidence type="ECO:0000256" key="11">
    <source>
        <dbReference type="ARBA" id="ARBA00023237"/>
    </source>
</evidence>
<evidence type="ECO:0000256" key="4">
    <source>
        <dbReference type="ARBA" id="ARBA00022496"/>
    </source>
</evidence>
<evidence type="ECO:0000313" key="16">
    <source>
        <dbReference type="EMBL" id="GBH31651.1"/>
    </source>
</evidence>
<name>A0A401J4S5_SPHXE</name>
<evidence type="ECO:0000256" key="12">
    <source>
        <dbReference type="PROSITE-ProRule" id="PRU01360"/>
    </source>
</evidence>
<evidence type="ECO:0000256" key="13">
    <source>
        <dbReference type="RuleBase" id="RU003357"/>
    </source>
</evidence>
<dbReference type="Proteomes" id="UP000290975">
    <property type="component" value="Unassembled WGS sequence"/>
</dbReference>
<evidence type="ECO:0000313" key="17">
    <source>
        <dbReference type="Proteomes" id="UP000290975"/>
    </source>
</evidence>
<comment type="subcellular location">
    <subcellularLocation>
        <location evidence="1 12">Cell outer membrane</location>
        <topology evidence="1 12">Multi-pass membrane protein</topology>
    </subcellularLocation>
</comment>
<dbReference type="PROSITE" id="PS52016">
    <property type="entry name" value="TONB_DEPENDENT_REC_3"/>
    <property type="match status" value="1"/>
</dbReference>
<dbReference type="PANTHER" id="PTHR32552:SF89">
    <property type="entry name" value="CATECHOLATE SIDEROPHORE RECEPTOR FIU"/>
    <property type="match status" value="1"/>
</dbReference>
<dbReference type="Pfam" id="PF07715">
    <property type="entry name" value="Plug"/>
    <property type="match status" value="1"/>
</dbReference>
<keyword evidence="2 12" id="KW-0813">Transport</keyword>
<keyword evidence="3 12" id="KW-1134">Transmembrane beta strand</keyword>
<feature type="domain" description="TonB-dependent receptor plug" evidence="15">
    <location>
        <begin position="91"/>
        <end position="202"/>
    </location>
</feature>
<sequence length="856" mass="91969">MPSLQVHLYQFLNRLQFRLQTIEKNIITGSGRIESAGREMMKMRIMGLLMTSSMAVTVPAYAQQQTLAEDQSTPSDEIVVTAVARGQNRLNSSVTVSSLSNDDIAKAAPRSVAEIFRNLPGIRSESSGGEGNANISVRGLPVASGGAKFLQLQEDGLPVLEFGDITFGNADIFLRSDFNISRVESVRGGSASTFASNAPGGVINMISKTGEQEGGAIQATAGIDYRDYRLDFDYGGRISDSLRFHFGGFYRQGEGPRQAGYDANKGGQIKANITKEFAGGYIRLYGKYLNDRAIGYLPNPVLVTGSNSNPKYQDLPGFSINSDTLHSRYFRDNVTLDGRNNLVTRDIRDGQHPLVYAIGLESQFELGDGWNVTERFRYSDVSGGFSSPFPSAVDTGSAIATALGGAGSTLTYANGPKAGQAFAGSDYLAQIVLFDVKINSMNNITNDLRVSRDFDTSIGKLTATAGFYKSRQTIATDWLWTSHLFEVAGGGNAALVNLTNAAGQALTQNGTYGYGATFFGNCCRRSYDVDYNTNAPFASLSLATGALTLDGSLRYDFGDAKGTIAGSDLGGGRVGVTSRDMNGDGVISIPETNVAVIPTPSAPVDYSYEYLSYSFGVNYRLADDVALFARYSRGARANADRLLFGPAVSTVTGKLTDSSAAVDFVKQLEGGVKYRNGGLTLNATAFHAKTEEQNFEATTQTFFNRNYRAYGLELEGGYRAGPFSISAGGTYTDAKIASDVLNPAVVGNRPRRQAKFLYQVTPQYDAGIFTVGANVIGTSSSYAQDSNQLKLPGYTQVNAFLTVRPMDRIQLSLNANNLFDVKGFTEAEDATIPANGIVRARSINGRTVSASIRFDF</sequence>
<dbReference type="Gene3D" id="2.40.170.20">
    <property type="entry name" value="TonB-dependent receptor, beta-barrel domain"/>
    <property type="match status" value="1"/>
</dbReference>
<dbReference type="GO" id="GO:0015344">
    <property type="term" value="F:siderophore uptake transmembrane transporter activity"/>
    <property type="evidence" value="ECO:0007669"/>
    <property type="project" value="TreeGrafter"/>
</dbReference>
<evidence type="ECO:0000259" key="14">
    <source>
        <dbReference type="Pfam" id="PF00593"/>
    </source>
</evidence>
<dbReference type="InterPro" id="IPR039426">
    <property type="entry name" value="TonB-dep_rcpt-like"/>
</dbReference>
<keyword evidence="6" id="KW-0732">Signal</keyword>
<feature type="domain" description="TonB-dependent receptor-like beta-barrel" evidence="14">
    <location>
        <begin position="308"/>
        <end position="818"/>
    </location>
</feature>
<evidence type="ECO:0000256" key="7">
    <source>
        <dbReference type="ARBA" id="ARBA00023004"/>
    </source>
</evidence>
<evidence type="ECO:0000256" key="6">
    <source>
        <dbReference type="ARBA" id="ARBA00022729"/>
    </source>
</evidence>
<protein>
    <recommendedName>
        <fullName evidence="18">TonB-dependent receptor</fullName>
    </recommendedName>
</protein>
<keyword evidence="8" id="KW-0406">Ion transport</keyword>
<keyword evidence="5 12" id="KW-0812">Transmembrane</keyword>
<dbReference type="InterPro" id="IPR000531">
    <property type="entry name" value="Beta-barrel_TonB"/>
</dbReference>
<organism evidence="16 17">
    <name type="scientific">Sphingobium xenophagum</name>
    <dbReference type="NCBI Taxonomy" id="121428"/>
    <lineage>
        <taxon>Bacteria</taxon>
        <taxon>Pseudomonadati</taxon>
        <taxon>Pseudomonadota</taxon>
        <taxon>Alphaproteobacteria</taxon>
        <taxon>Sphingomonadales</taxon>
        <taxon>Sphingomonadaceae</taxon>
        <taxon>Sphingobium</taxon>
    </lineage>
</organism>
<dbReference type="SUPFAM" id="SSF56935">
    <property type="entry name" value="Porins"/>
    <property type="match status" value="1"/>
</dbReference>
<dbReference type="InterPro" id="IPR037066">
    <property type="entry name" value="Plug_dom_sf"/>
</dbReference>
<comment type="caution">
    <text evidence="16">The sequence shown here is derived from an EMBL/GenBank/DDBJ whole genome shotgun (WGS) entry which is preliminary data.</text>
</comment>
<evidence type="ECO:0000256" key="2">
    <source>
        <dbReference type="ARBA" id="ARBA00022448"/>
    </source>
</evidence>
<evidence type="ECO:0000259" key="15">
    <source>
        <dbReference type="Pfam" id="PF07715"/>
    </source>
</evidence>
<dbReference type="InterPro" id="IPR036942">
    <property type="entry name" value="Beta-barrel_TonB_sf"/>
</dbReference>
<keyword evidence="7" id="KW-0408">Iron</keyword>
<evidence type="ECO:0000256" key="5">
    <source>
        <dbReference type="ARBA" id="ARBA00022692"/>
    </source>
</evidence>
<evidence type="ECO:0000256" key="8">
    <source>
        <dbReference type="ARBA" id="ARBA00023065"/>
    </source>
</evidence>
<accession>A0A401J4S5</accession>
<gene>
    <name evidence="16" type="ORF">MBESOW_P2908</name>
</gene>
<dbReference type="GO" id="GO:0009279">
    <property type="term" value="C:cell outer membrane"/>
    <property type="evidence" value="ECO:0007669"/>
    <property type="project" value="UniProtKB-SubCell"/>
</dbReference>
<keyword evidence="17" id="KW-1185">Reference proteome</keyword>
<dbReference type="PANTHER" id="PTHR32552">
    <property type="entry name" value="FERRICHROME IRON RECEPTOR-RELATED"/>
    <property type="match status" value="1"/>
</dbReference>
<evidence type="ECO:0000256" key="10">
    <source>
        <dbReference type="ARBA" id="ARBA00023136"/>
    </source>
</evidence>
<keyword evidence="11 12" id="KW-0998">Cell outer membrane</keyword>
<reference evidence="16 17" key="1">
    <citation type="submission" date="2014-12" db="EMBL/GenBank/DDBJ databases">
        <title>Whole genome sequencing of Sphingobium xenophagum OW59.</title>
        <authorList>
            <person name="Ohta Y."/>
            <person name="Nishi S."/>
            <person name="Hatada Y."/>
        </authorList>
    </citation>
    <scope>NUCLEOTIDE SEQUENCE [LARGE SCALE GENOMIC DNA]</scope>
    <source>
        <strain evidence="16 17">OW59</strain>
    </source>
</reference>
<dbReference type="AlphaFoldDB" id="A0A401J4S5"/>
<dbReference type="EMBL" id="BBQY01000020">
    <property type="protein sequence ID" value="GBH31651.1"/>
    <property type="molecule type" value="Genomic_DNA"/>
</dbReference>